<dbReference type="Gene3D" id="3.40.109.30">
    <property type="entry name" value="putative nitroreductase (tm1586), domain 2"/>
    <property type="match status" value="1"/>
</dbReference>
<protein>
    <submittedName>
        <fullName evidence="5">Putative TM nitroreductase</fullName>
    </submittedName>
</protein>
<proteinExistence type="predicted"/>
<dbReference type="InterPro" id="IPR029478">
    <property type="entry name" value="TM1586_NiRdase"/>
</dbReference>
<gene>
    <name evidence="5" type="ORF">SAMN05421834_11462</name>
</gene>
<dbReference type="EMBL" id="FTNC01000014">
    <property type="protein sequence ID" value="SIR14176.1"/>
    <property type="molecule type" value="Genomic_DNA"/>
</dbReference>
<dbReference type="AlphaFoldDB" id="A0A1N6YI63"/>
<reference evidence="6" key="1">
    <citation type="submission" date="2017-01" db="EMBL/GenBank/DDBJ databases">
        <authorList>
            <person name="Varghese N."/>
            <person name="Submissions S."/>
        </authorList>
    </citation>
    <scope>NUCLEOTIDE SEQUENCE [LARGE SCALE GENOMIC DNA]</scope>
    <source>
        <strain evidence="6">ATCC 700103</strain>
    </source>
</reference>
<keyword evidence="1" id="KW-0285">Flavoprotein</keyword>
<dbReference type="Proteomes" id="UP000185669">
    <property type="component" value="Unassembled WGS sequence"/>
</dbReference>
<dbReference type="GO" id="GO:0016491">
    <property type="term" value="F:oxidoreductase activity"/>
    <property type="evidence" value="ECO:0007669"/>
    <property type="project" value="UniProtKB-KW"/>
</dbReference>
<organism evidence="5 6">
    <name type="scientific">Halanaerobium kushneri</name>
    <dbReference type="NCBI Taxonomy" id="56779"/>
    <lineage>
        <taxon>Bacteria</taxon>
        <taxon>Bacillati</taxon>
        <taxon>Bacillota</taxon>
        <taxon>Clostridia</taxon>
        <taxon>Halanaerobiales</taxon>
        <taxon>Halanaerobiaceae</taxon>
        <taxon>Halanaerobium</taxon>
    </lineage>
</organism>
<feature type="domain" description="Putative nitroreductase TM1586" evidence="4">
    <location>
        <begin position="9"/>
        <end position="238"/>
    </location>
</feature>
<dbReference type="RefSeq" id="WP_076545367.1">
    <property type="nucleotide sequence ID" value="NZ_FTNC01000014.1"/>
</dbReference>
<evidence type="ECO:0000313" key="6">
    <source>
        <dbReference type="Proteomes" id="UP000185669"/>
    </source>
</evidence>
<dbReference type="PANTHER" id="PTHR23026">
    <property type="entry name" value="NADPH NITROREDUCTASE"/>
    <property type="match status" value="1"/>
</dbReference>
<evidence type="ECO:0000256" key="3">
    <source>
        <dbReference type="ARBA" id="ARBA00023002"/>
    </source>
</evidence>
<evidence type="ECO:0000259" key="4">
    <source>
        <dbReference type="Pfam" id="PF14512"/>
    </source>
</evidence>
<evidence type="ECO:0000256" key="2">
    <source>
        <dbReference type="ARBA" id="ARBA00022643"/>
    </source>
</evidence>
<keyword evidence="6" id="KW-1185">Reference proteome</keyword>
<dbReference type="Pfam" id="PF14512">
    <property type="entry name" value="TM1586_NiRdase"/>
    <property type="match status" value="1"/>
</dbReference>
<name>A0A1N6YI63_9FIRM</name>
<dbReference type="InterPro" id="IPR000415">
    <property type="entry name" value="Nitroreductase-like"/>
</dbReference>
<dbReference type="PANTHER" id="PTHR23026:SF90">
    <property type="entry name" value="IODOTYROSINE DEIODINASE 1"/>
    <property type="match status" value="1"/>
</dbReference>
<dbReference type="InterPro" id="IPR050627">
    <property type="entry name" value="Nitroreductase/BluB"/>
</dbReference>
<dbReference type="STRING" id="56779.SAMN05421834_11462"/>
<keyword evidence="2" id="KW-0288">FMN</keyword>
<evidence type="ECO:0000313" key="5">
    <source>
        <dbReference type="EMBL" id="SIR14176.1"/>
    </source>
</evidence>
<accession>A0A1N6YI63</accession>
<dbReference type="OrthoDB" id="9814075at2"/>
<keyword evidence="3" id="KW-0560">Oxidoreductase</keyword>
<evidence type="ECO:0000256" key="1">
    <source>
        <dbReference type="ARBA" id="ARBA00022630"/>
    </source>
</evidence>
<sequence length="261" mass="29704">MDIPVKKWYEAVQTRYSQQKYLEKPIKPFTLKSLEKTVNQLNEIYPEIRVEIFKKSIKEILPALSGKYGNFTDSPAFMAFIINDNGEHRWSKAGYIGEAAILEATALGLGTCWIGARFVPERSRVRVNLKRGERLVAVSPIGYSSENYNLTRHFISKLFPHRDRINYKDLCPDGYDPDWPGWVKNAIKLGSYAPSRLNRQPWRFYYGDQRLVVDCKGEPSAYKRMECGIALLHLEIGALDGGVKGSVEYGGLGLASFIKED</sequence>
<dbReference type="SUPFAM" id="SSF55469">
    <property type="entry name" value="FMN-dependent nitroreductase-like"/>
    <property type="match status" value="1"/>
</dbReference>
<dbReference type="Gene3D" id="3.40.109.10">
    <property type="entry name" value="NADH Oxidase"/>
    <property type="match status" value="1"/>
</dbReference>